<evidence type="ECO:0000313" key="2">
    <source>
        <dbReference type="Proteomes" id="UP000789405"/>
    </source>
</evidence>
<dbReference type="AlphaFoldDB" id="A0A9N9NVN4"/>
<accession>A0A9N9NVN4</accession>
<protein>
    <submittedName>
        <fullName evidence="1">5476_t:CDS:1</fullName>
    </submittedName>
</protein>
<name>A0A9N9NVN4_9GLOM</name>
<organism evidence="1 2">
    <name type="scientific">Dentiscutata erythropus</name>
    <dbReference type="NCBI Taxonomy" id="1348616"/>
    <lineage>
        <taxon>Eukaryota</taxon>
        <taxon>Fungi</taxon>
        <taxon>Fungi incertae sedis</taxon>
        <taxon>Mucoromycota</taxon>
        <taxon>Glomeromycotina</taxon>
        <taxon>Glomeromycetes</taxon>
        <taxon>Diversisporales</taxon>
        <taxon>Gigasporaceae</taxon>
        <taxon>Dentiscutata</taxon>
    </lineage>
</organism>
<proteinExistence type="predicted"/>
<evidence type="ECO:0000313" key="1">
    <source>
        <dbReference type="EMBL" id="CAG8761204.1"/>
    </source>
</evidence>
<gene>
    <name evidence="1" type="ORF">DERYTH_LOCUS17831</name>
</gene>
<comment type="caution">
    <text evidence="1">The sequence shown here is derived from an EMBL/GenBank/DDBJ whole genome shotgun (WGS) entry which is preliminary data.</text>
</comment>
<dbReference type="EMBL" id="CAJVPY010017276">
    <property type="protein sequence ID" value="CAG8761204.1"/>
    <property type="molecule type" value="Genomic_DNA"/>
</dbReference>
<sequence>MKSWLCIFTLNKEVTQFCKFASLFHKVGVTLDYKHASLTLSHLETTLVGATLDYKHAPIESLTPSPKFWRSNFTTLGYVAAPIQRITG</sequence>
<dbReference type="Proteomes" id="UP000789405">
    <property type="component" value="Unassembled WGS sequence"/>
</dbReference>
<feature type="non-terminal residue" evidence="1">
    <location>
        <position position="88"/>
    </location>
</feature>
<reference evidence="1" key="1">
    <citation type="submission" date="2021-06" db="EMBL/GenBank/DDBJ databases">
        <authorList>
            <person name="Kallberg Y."/>
            <person name="Tangrot J."/>
            <person name="Rosling A."/>
        </authorList>
    </citation>
    <scope>NUCLEOTIDE SEQUENCE</scope>
    <source>
        <strain evidence="1">MA453B</strain>
    </source>
</reference>
<keyword evidence="2" id="KW-1185">Reference proteome</keyword>